<feature type="domain" description="SpoVT-AbrB" evidence="2">
    <location>
        <begin position="2"/>
        <end position="47"/>
    </location>
</feature>
<dbReference type="InterPro" id="IPR007159">
    <property type="entry name" value="SpoVT-AbrB_dom"/>
</dbReference>
<dbReference type="Proteomes" id="UP000320781">
    <property type="component" value="Unassembled WGS sequence"/>
</dbReference>
<dbReference type="Gene3D" id="2.10.260.10">
    <property type="match status" value="1"/>
</dbReference>
<dbReference type="PROSITE" id="PS51740">
    <property type="entry name" value="SPOVT_ABRB"/>
    <property type="match status" value="1"/>
</dbReference>
<gene>
    <name evidence="3" type="ORF">E3J95_00025</name>
</gene>
<reference evidence="3 4" key="1">
    <citation type="submission" date="2019-03" db="EMBL/GenBank/DDBJ databases">
        <title>Metabolic potential of uncultured bacteria and archaea associated with petroleum seepage in deep-sea sediments.</title>
        <authorList>
            <person name="Dong X."/>
            <person name="Hubert C."/>
        </authorList>
    </citation>
    <scope>NUCLEOTIDE SEQUENCE [LARGE SCALE GENOMIC DNA]</scope>
    <source>
        <strain evidence="3">E44_bin92</strain>
    </source>
</reference>
<dbReference type="Pfam" id="PF04014">
    <property type="entry name" value="MazE_antitoxin"/>
    <property type="match status" value="1"/>
</dbReference>
<sequence>MMAMVKLSSKHQVVIPKKVRKKLGLHAGDQLVVEVEGEKVVLHPRPKNYTNYMLGLGRKVWHEIDATEYIRKERESWEK</sequence>
<dbReference type="PANTHER" id="PTHR34860:SF6">
    <property type="entry name" value="REPRESSOR-LIKE PROTEIN SSO7C3"/>
    <property type="match status" value="1"/>
</dbReference>
<keyword evidence="1 3" id="KW-0238">DNA-binding</keyword>
<evidence type="ECO:0000259" key="2">
    <source>
        <dbReference type="PROSITE" id="PS51740"/>
    </source>
</evidence>
<organism evidence="3 4">
    <name type="scientific">Aerophobetes bacterium</name>
    <dbReference type="NCBI Taxonomy" id="2030807"/>
    <lineage>
        <taxon>Bacteria</taxon>
        <taxon>Candidatus Aerophobota</taxon>
    </lineage>
</organism>
<protein>
    <submittedName>
        <fullName evidence="3">AbrB/MazE/SpoVT family DNA-binding domain-containing protein</fullName>
    </submittedName>
</protein>
<comment type="caution">
    <text evidence="3">The sequence shown here is derived from an EMBL/GenBank/DDBJ whole genome shotgun (WGS) entry which is preliminary data.</text>
</comment>
<dbReference type="InterPro" id="IPR037914">
    <property type="entry name" value="SpoVT-AbrB_sf"/>
</dbReference>
<evidence type="ECO:0000313" key="4">
    <source>
        <dbReference type="Proteomes" id="UP000320781"/>
    </source>
</evidence>
<dbReference type="AlphaFoldDB" id="A0A523QMY9"/>
<dbReference type="PANTHER" id="PTHR34860">
    <property type="entry name" value="REPRESSOR-LIKE PROTEIN SSO7C3"/>
    <property type="match status" value="1"/>
</dbReference>
<dbReference type="SMART" id="SM00966">
    <property type="entry name" value="SpoVT_AbrB"/>
    <property type="match status" value="1"/>
</dbReference>
<dbReference type="NCBIfam" id="TIGR01439">
    <property type="entry name" value="lp_hng_hel_AbrB"/>
    <property type="match status" value="1"/>
</dbReference>
<dbReference type="InterPro" id="IPR052975">
    <property type="entry name" value="Repressor-like_regulatory"/>
</dbReference>
<dbReference type="GO" id="GO:0003677">
    <property type="term" value="F:DNA binding"/>
    <property type="evidence" value="ECO:0007669"/>
    <property type="project" value="UniProtKB-UniRule"/>
</dbReference>
<proteinExistence type="predicted"/>
<name>A0A523QMY9_UNCAE</name>
<dbReference type="EMBL" id="SOKU01000001">
    <property type="protein sequence ID" value="TES87196.1"/>
    <property type="molecule type" value="Genomic_DNA"/>
</dbReference>
<dbReference type="SUPFAM" id="SSF89447">
    <property type="entry name" value="AbrB/MazE/MraZ-like"/>
    <property type="match status" value="1"/>
</dbReference>
<evidence type="ECO:0000256" key="1">
    <source>
        <dbReference type="PROSITE-ProRule" id="PRU01076"/>
    </source>
</evidence>
<accession>A0A523QMY9</accession>
<evidence type="ECO:0000313" key="3">
    <source>
        <dbReference type="EMBL" id="TES87196.1"/>
    </source>
</evidence>